<evidence type="ECO:0000313" key="1">
    <source>
        <dbReference type="EMBL" id="SDC65177.1"/>
    </source>
</evidence>
<gene>
    <name evidence="1" type="ORF">SAMN05216410_2105</name>
</gene>
<name>A0A1G6NCS7_9MICO</name>
<reference evidence="1 2" key="1">
    <citation type="submission" date="2016-09" db="EMBL/GenBank/DDBJ databases">
        <authorList>
            <person name="Capua I."/>
            <person name="De Benedictis P."/>
            <person name="Joannis T."/>
            <person name="Lombin L.H."/>
            <person name="Cattoli G."/>
        </authorList>
    </citation>
    <scope>NUCLEOTIDE SEQUENCE [LARGE SCALE GENOMIC DNA]</scope>
    <source>
        <strain evidence="1 2">ISLP-3</strain>
    </source>
</reference>
<keyword evidence="2" id="KW-1185">Reference proteome</keyword>
<protein>
    <submittedName>
        <fullName evidence="1">Uncharacterized protein</fullName>
    </submittedName>
</protein>
<proteinExistence type="predicted"/>
<dbReference type="STRING" id="1814289.SAMN05216410_2105"/>
<organism evidence="1 2">
    <name type="scientific">Sanguibacter gelidistatuariae</name>
    <dbReference type="NCBI Taxonomy" id="1814289"/>
    <lineage>
        <taxon>Bacteria</taxon>
        <taxon>Bacillati</taxon>
        <taxon>Actinomycetota</taxon>
        <taxon>Actinomycetes</taxon>
        <taxon>Micrococcales</taxon>
        <taxon>Sanguibacteraceae</taxon>
        <taxon>Sanguibacter</taxon>
    </lineage>
</organism>
<accession>A0A1G6NCS7</accession>
<dbReference type="AlphaFoldDB" id="A0A1G6NCS7"/>
<sequence>MAHSPIISIDAVDFTKVHYAAVFFISVVDDGS</sequence>
<evidence type="ECO:0000313" key="2">
    <source>
        <dbReference type="Proteomes" id="UP000199039"/>
    </source>
</evidence>
<dbReference type="EMBL" id="FMYH01000003">
    <property type="protein sequence ID" value="SDC65177.1"/>
    <property type="molecule type" value="Genomic_DNA"/>
</dbReference>
<dbReference type="Proteomes" id="UP000199039">
    <property type="component" value="Unassembled WGS sequence"/>
</dbReference>